<dbReference type="Proteomes" id="UP000001292">
    <property type="component" value="Unassembled WGS sequence"/>
</dbReference>
<gene>
    <name evidence="3" type="primary">Dsec\GM22920</name>
    <name evidence="3" type="ORF">Dsec_GM22920</name>
</gene>
<evidence type="ECO:0000256" key="2">
    <source>
        <dbReference type="SAM" id="SignalP"/>
    </source>
</evidence>
<reference evidence="3 4" key="1">
    <citation type="journal article" date="2007" name="Nature">
        <title>Evolution of genes and genomes on the Drosophila phylogeny.</title>
        <authorList>
            <consortium name="Drosophila 12 Genomes Consortium"/>
            <person name="Clark A.G."/>
            <person name="Eisen M.B."/>
            <person name="Smith D.R."/>
            <person name="Bergman C.M."/>
            <person name="Oliver B."/>
            <person name="Markow T.A."/>
            <person name="Kaufman T.C."/>
            <person name="Kellis M."/>
            <person name="Gelbart W."/>
            <person name="Iyer V.N."/>
            <person name="Pollard D.A."/>
            <person name="Sackton T.B."/>
            <person name="Larracuente A.M."/>
            <person name="Singh N.D."/>
            <person name="Abad J.P."/>
            <person name="Abt D.N."/>
            <person name="Adryan B."/>
            <person name="Aguade M."/>
            <person name="Akashi H."/>
            <person name="Anderson W.W."/>
            <person name="Aquadro C.F."/>
            <person name="Ardell D.H."/>
            <person name="Arguello R."/>
            <person name="Artieri C.G."/>
            <person name="Barbash D.A."/>
            <person name="Barker D."/>
            <person name="Barsanti P."/>
            <person name="Batterham P."/>
            <person name="Batzoglou S."/>
            <person name="Begun D."/>
            <person name="Bhutkar A."/>
            <person name="Blanco E."/>
            <person name="Bosak S.A."/>
            <person name="Bradley R.K."/>
            <person name="Brand A.D."/>
            <person name="Brent M.R."/>
            <person name="Brooks A.N."/>
            <person name="Brown R.H."/>
            <person name="Butlin R.K."/>
            <person name="Caggese C."/>
            <person name="Calvi B.R."/>
            <person name="Bernardo de Carvalho A."/>
            <person name="Caspi A."/>
            <person name="Castrezana S."/>
            <person name="Celniker S.E."/>
            <person name="Chang J.L."/>
            <person name="Chapple C."/>
            <person name="Chatterji S."/>
            <person name="Chinwalla A."/>
            <person name="Civetta A."/>
            <person name="Clifton S.W."/>
            <person name="Comeron J.M."/>
            <person name="Costello J.C."/>
            <person name="Coyne J.A."/>
            <person name="Daub J."/>
            <person name="David R.G."/>
            <person name="Delcher A.L."/>
            <person name="Delehaunty K."/>
            <person name="Do C.B."/>
            <person name="Ebling H."/>
            <person name="Edwards K."/>
            <person name="Eickbush T."/>
            <person name="Evans J.D."/>
            <person name="Filipski A."/>
            <person name="Findeiss S."/>
            <person name="Freyhult E."/>
            <person name="Fulton L."/>
            <person name="Fulton R."/>
            <person name="Garcia A.C."/>
            <person name="Gardiner A."/>
            <person name="Garfield D.A."/>
            <person name="Garvin B.E."/>
            <person name="Gibson G."/>
            <person name="Gilbert D."/>
            <person name="Gnerre S."/>
            <person name="Godfrey J."/>
            <person name="Good R."/>
            <person name="Gotea V."/>
            <person name="Gravely B."/>
            <person name="Greenberg A.J."/>
            <person name="Griffiths-Jones S."/>
            <person name="Gross S."/>
            <person name="Guigo R."/>
            <person name="Gustafson E.A."/>
            <person name="Haerty W."/>
            <person name="Hahn M.W."/>
            <person name="Halligan D.L."/>
            <person name="Halpern A.L."/>
            <person name="Halter G.M."/>
            <person name="Han M.V."/>
            <person name="Heger A."/>
            <person name="Hillier L."/>
            <person name="Hinrichs A.S."/>
            <person name="Holmes I."/>
            <person name="Hoskins R.A."/>
            <person name="Hubisz M.J."/>
            <person name="Hultmark D."/>
            <person name="Huntley M.A."/>
            <person name="Jaffe D.B."/>
            <person name="Jagadeeshan S."/>
            <person name="Jeck W.R."/>
            <person name="Johnson J."/>
            <person name="Jones C.D."/>
            <person name="Jordan W.C."/>
            <person name="Karpen G.H."/>
            <person name="Kataoka E."/>
            <person name="Keightley P.D."/>
            <person name="Kheradpour P."/>
            <person name="Kirkness E.F."/>
            <person name="Koerich L.B."/>
            <person name="Kristiansen K."/>
            <person name="Kudrna D."/>
            <person name="Kulathinal R.J."/>
            <person name="Kumar S."/>
            <person name="Kwok R."/>
            <person name="Lander E."/>
            <person name="Langley C.H."/>
            <person name="Lapoint R."/>
            <person name="Lazzaro B.P."/>
            <person name="Lee S.J."/>
            <person name="Levesque L."/>
            <person name="Li R."/>
            <person name="Lin C.F."/>
            <person name="Lin M.F."/>
            <person name="Lindblad-Toh K."/>
            <person name="Llopart A."/>
            <person name="Long M."/>
            <person name="Low L."/>
            <person name="Lozovsky E."/>
            <person name="Lu J."/>
            <person name="Luo M."/>
            <person name="Machado C.A."/>
            <person name="Makalowski W."/>
            <person name="Marzo M."/>
            <person name="Matsuda M."/>
            <person name="Matzkin L."/>
            <person name="McAllister B."/>
            <person name="McBride C.S."/>
            <person name="McKernan B."/>
            <person name="McKernan K."/>
            <person name="Mendez-Lago M."/>
            <person name="Minx P."/>
            <person name="Mollenhauer M.U."/>
            <person name="Montooth K."/>
            <person name="Mount S.M."/>
            <person name="Mu X."/>
            <person name="Myers E."/>
            <person name="Negre B."/>
            <person name="Newfeld S."/>
            <person name="Nielsen R."/>
            <person name="Noor M.A."/>
            <person name="O'Grady P."/>
            <person name="Pachter L."/>
            <person name="Papaceit M."/>
            <person name="Parisi M.J."/>
            <person name="Parisi M."/>
            <person name="Parts L."/>
            <person name="Pedersen J.S."/>
            <person name="Pesole G."/>
            <person name="Phillippy A.M."/>
            <person name="Ponting C.P."/>
            <person name="Pop M."/>
            <person name="Porcelli D."/>
            <person name="Powell J.R."/>
            <person name="Prohaska S."/>
            <person name="Pruitt K."/>
            <person name="Puig M."/>
            <person name="Quesneville H."/>
            <person name="Ram K.R."/>
            <person name="Rand D."/>
            <person name="Rasmussen M.D."/>
            <person name="Reed L.K."/>
            <person name="Reenan R."/>
            <person name="Reily A."/>
            <person name="Remington K.A."/>
            <person name="Rieger T.T."/>
            <person name="Ritchie M.G."/>
            <person name="Robin C."/>
            <person name="Rogers Y.H."/>
            <person name="Rohde C."/>
            <person name="Rozas J."/>
            <person name="Rubenfield M.J."/>
            <person name="Ruiz A."/>
            <person name="Russo S."/>
            <person name="Salzberg S.L."/>
            <person name="Sanchez-Gracia A."/>
            <person name="Saranga D.J."/>
            <person name="Sato H."/>
            <person name="Schaeffer S.W."/>
            <person name="Schatz M.C."/>
            <person name="Schlenke T."/>
            <person name="Schwartz R."/>
            <person name="Segarra C."/>
            <person name="Singh R.S."/>
            <person name="Sirot L."/>
            <person name="Sirota M."/>
            <person name="Sisneros N.B."/>
            <person name="Smith C.D."/>
            <person name="Smith T.F."/>
            <person name="Spieth J."/>
            <person name="Stage D.E."/>
            <person name="Stark A."/>
            <person name="Stephan W."/>
            <person name="Strausberg R.L."/>
            <person name="Strempel S."/>
            <person name="Sturgill D."/>
            <person name="Sutton G."/>
            <person name="Sutton G.G."/>
            <person name="Tao W."/>
            <person name="Teichmann S."/>
            <person name="Tobari Y.N."/>
            <person name="Tomimura Y."/>
            <person name="Tsolas J.M."/>
            <person name="Valente V.L."/>
            <person name="Venter E."/>
            <person name="Venter J.C."/>
            <person name="Vicario S."/>
            <person name="Vieira F.G."/>
            <person name="Vilella A.J."/>
            <person name="Villasante A."/>
            <person name="Walenz B."/>
            <person name="Wang J."/>
            <person name="Wasserman M."/>
            <person name="Watts T."/>
            <person name="Wilson D."/>
            <person name="Wilson R.K."/>
            <person name="Wing R.A."/>
            <person name="Wolfner M.F."/>
            <person name="Wong A."/>
            <person name="Wong G.K."/>
            <person name="Wu C.I."/>
            <person name="Wu G."/>
            <person name="Yamamoto D."/>
            <person name="Yang H.P."/>
            <person name="Yang S.P."/>
            <person name="Yorke J.A."/>
            <person name="Yoshida K."/>
            <person name="Zdobnov E."/>
            <person name="Zhang P."/>
            <person name="Zhang Y."/>
            <person name="Zimin A.V."/>
            <person name="Baldwin J."/>
            <person name="Abdouelleil A."/>
            <person name="Abdulkadir J."/>
            <person name="Abebe A."/>
            <person name="Abera B."/>
            <person name="Abreu J."/>
            <person name="Acer S.C."/>
            <person name="Aftuck L."/>
            <person name="Alexander A."/>
            <person name="An P."/>
            <person name="Anderson E."/>
            <person name="Anderson S."/>
            <person name="Arachi H."/>
            <person name="Azer M."/>
            <person name="Bachantsang P."/>
            <person name="Barry A."/>
            <person name="Bayul T."/>
            <person name="Berlin A."/>
            <person name="Bessette D."/>
            <person name="Bloom T."/>
            <person name="Blye J."/>
            <person name="Boguslavskiy L."/>
            <person name="Bonnet C."/>
            <person name="Boukhgalter B."/>
            <person name="Bourzgui I."/>
            <person name="Brown A."/>
            <person name="Cahill P."/>
            <person name="Channer S."/>
            <person name="Cheshatsang Y."/>
            <person name="Chuda L."/>
            <person name="Citroen M."/>
            <person name="Collymore A."/>
            <person name="Cooke P."/>
            <person name="Costello M."/>
            <person name="D'Aco K."/>
            <person name="Daza R."/>
            <person name="De Haan G."/>
            <person name="DeGray S."/>
            <person name="DeMaso C."/>
            <person name="Dhargay N."/>
            <person name="Dooley K."/>
            <person name="Dooley E."/>
            <person name="Doricent M."/>
            <person name="Dorje P."/>
            <person name="Dorjee K."/>
            <person name="Dupes A."/>
            <person name="Elong R."/>
            <person name="Falk J."/>
            <person name="Farina A."/>
            <person name="Faro S."/>
            <person name="Ferguson D."/>
            <person name="Fisher S."/>
            <person name="Foley C.D."/>
            <person name="Franke A."/>
            <person name="Friedrich D."/>
            <person name="Gadbois L."/>
            <person name="Gearin G."/>
            <person name="Gearin C.R."/>
            <person name="Giannoukos G."/>
            <person name="Goode T."/>
            <person name="Graham J."/>
            <person name="Grandbois E."/>
            <person name="Grewal S."/>
            <person name="Gyaltsen K."/>
            <person name="Hafez N."/>
            <person name="Hagos B."/>
            <person name="Hall J."/>
            <person name="Henson C."/>
            <person name="Hollinger A."/>
            <person name="Honan T."/>
            <person name="Huard M.D."/>
            <person name="Hughes L."/>
            <person name="Hurhula B."/>
            <person name="Husby M.E."/>
            <person name="Kamat A."/>
            <person name="Kanga B."/>
            <person name="Kashin S."/>
            <person name="Khazanovich D."/>
            <person name="Kisner P."/>
            <person name="Lance K."/>
            <person name="Lara M."/>
            <person name="Lee W."/>
            <person name="Lennon N."/>
            <person name="Letendre F."/>
            <person name="LeVine R."/>
            <person name="Lipovsky A."/>
            <person name="Liu X."/>
            <person name="Liu J."/>
            <person name="Liu S."/>
            <person name="Lokyitsang T."/>
            <person name="Lokyitsang Y."/>
            <person name="Lubonja R."/>
            <person name="Lui A."/>
            <person name="MacDonald P."/>
            <person name="Magnisalis V."/>
            <person name="Maru K."/>
            <person name="Matthews C."/>
            <person name="McCusker W."/>
            <person name="McDonough S."/>
            <person name="Mehta T."/>
            <person name="Meldrim J."/>
            <person name="Meneus L."/>
            <person name="Mihai O."/>
            <person name="Mihalev A."/>
            <person name="Mihova T."/>
            <person name="Mittelman R."/>
            <person name="Mlenga V."/>
            <person name="Montmayeur A."/>
            <person name="Mulrain L."/>
            <person name="Navidi A."/>
            <person name="Naylor J."/>
            <person name="Negash T."/>
            <person name="Nguyen T."/>
            <person name="Nguyen N."/>
            <person name="Nicol R."/>
            <person name="Norbu C."/>
            <person name="Norbu N."/>
            <person name="Novod N."/>
            <person name="O'Neill B."/>
            <person name="Osman S."/>
            <person name="Markiewicz E."/>
            <person name="Oyono O.L."/>
            <person name="Patti C."/>
            <person name="Phunkhang P."/>
            <person name="Pierre F."/>
            <person name="Priest M."/>
            <person name="Raghuraman S."/>
            <person name="Rege F."/>
            <person name="Reyes R."/>
            <person name="Rise C."/>
            <person name="Rogov P."/>
            <person name="Ross K."/>
            <person name="Ryan E."/>
            <person name="Settipalli S."/>
            <person name="Shea T."/>
            <person name="Sherpa N."/>
            <person name="Shi L."/>
            <person name="Shih D."/>
            <person name="Sparrow T."/>
            <person name="Spaulding J."/>
            <person name="Stalker J."/>
            <person name="Stange-Thomann N."/>
            <person name="Stavropoulos S."/>
            <person name="Stone C."/>
            <person name="Strader C."/>
            <person name="Tesfaye S."/>
            <person name="Thomson T."/>
            <person name="Thoulutsang Y."/>
            <person name="Thoulutsang D."/>
            <person name="Topham K."/>
            <person name="Topping I."/>
            <person name="Tsamla T."/>
            <person name="Vassiliev H."/>
            <person name="Vo A."/>
            <person name="Wangchuk T."/>
            <person name="Wangdi T."/>
            <person name="Weiand M."/>
            <person name="Wilkinson J."/>
            <person name="Wilson A."/>
            <person name="Yadav S."/>
            <person name="Young G."/>
            <person name="Yu Q."/>
            <person name="Zembek L."/>
            <person name="Zhong D."/>
            <person name="Zimmer A."/>
            <person name="Zwirko Z."/>
            <person name="Jaffe D.B."/>
            <person name="Alvarez P."/>
            <person name="Brockman W."/>
            <person name="Butler J."/>
            <person name="Chin C."/>
            <person name="Gnerre S."/>
            <person name="Grabherr M."/>
            <person name="Kleber M."/>
            <person name="Mauceli E."/>
            <person name="MacCallum I."/>
        </authorList>
    </citation>
    <scope>NUCLEOTIDE SEQUENCE [LARGE SCALE GENOMIC DNA]</scope>
    <source>
        <strain evidence="4">Rob3c / Tucson 14021-0248.25</strain>
    </source>
</reference>
<evidence type="ECO:0000256" key="1">
    <source>
        <dbReference type="SAM" id="MobiDB-lite"/>
    </source>
</evidence>
<name>B4I6X6_DROSE</name>
<dbReference type="AlphaFoldDB" id="B4I6X6"/>
<proteinExistence type="predicted"/>
<feature type="region of interest" description="Disordered" evidence="1">
    <location>
        <begin position="67"/>
        <end position="95"/>
    </location>
</feature>
<keyword evidence="4" id="KW-1185">Reference proteome</keyword>
<dbReference type="HOGENOM" id="CLU_2375024_0_0_1"/>
<evidence type="ECO:0000313" key="3">
    <source>
        <dbReference type="EMBL" id="EDW56074.1"/>
    </source>
</evidence>
<organism evidence="4">
    <name type="scientific">Drosophila sechellia</name>
    <name type="common">Fruit fly</name>
    <dbReference type="NCBI Taxonomy" id="7238"/>
    <lineage>
        <taxon>Eukaryota</taxon>
        <taxon>Metazoa</taxon>
        <taxon>Ecdysozoa</taxon>
        <taxon>Arthropoda</taxon>
        <taxon>Hexapoda</taxon>
        <taxon>Insecta</taxon>
        <taxon>Pterygota</taxon>
        <taxon>Neoptera</taxon>
        <taxon>Endopterygota</taxon>
        <taxon>Diptera</taxon>
        <taxon>Brachycera</taxon>
        <taxon>Muscomorpha</taxon>
        <taxon>Ephydroidea</taxon>
        <taxon>Drosophilidae</taxon>
        <taxon>Drosophila</taxon>
        <taxon>Sophophora</taxon>
    </lineage>
</organism>
<feature type="compositionally biased region" description="Low complexity" evidence="1">
    <location>
        <begin position="71"/>
        <end position="85"/>
    </location>
</feature>
<evidence type="ECO:0000313" key="4">
    <source>
        <dbReference type="Proteomes" id="UP000001292"/>
    </source>
</evidence>
<keyword evidence="2" id="KW-0732">Signal</keyword>
<feature type="signal peptide" evidence="2">
    <location>
        <begin position="1"/>
        <end position="33"/>
    </location>
</feature>
<feature type="chain" id="PRO_5002809859" evidence="2">
    <location>
        <begin position="34"/>
        <end position="95"/>
    </location>
</feature>
<accession>B4I6X6</accession>
<dbReference type="EMBL" id="CH480823">
    <property type="protein sequence ID" value="EDW56074.1"/>
    <property type="molecule type" value="Genomic_DNA"/>
</dbReference>
<protein>
    <submittedName>
        <fullName evidence="3">GM22920</fullName>
    </submittedName>
</protein>
<sequence length="95" mass="10166">MAMSRIRIPEPMQHTLLPLPLLLLVLIVGKAAAGSLVSPNNRQPSQRFFYAAATSSSSTQTKVRLLRQADDPGAAPGALGGQLLPRSSRGSREHH</sequence>